<feature type="binding site" evidence="15">
    <location>
        <position position="24"/>
    </location>
    <ligand>
        <name>Mg(2+)</name>
        <dbReference type="ChEBI" id="CHEBI:18420"/>
        <label>2</label>
    </ligand>
</feature>
<feature type="transmembrane region" description="Helical" evidence="16">
    <location>
        <begin position="358"/>
        <end position="378"/>
    </location>
</feature>
<evidence type="ECO:0000256" key="14">
    <source>
        <dbReference type="PIRSR" id="PIRSR603373-1"/>
    </source>
</evidence>
<dbReference type="Gene3D" id="1.10.287.1770">
    <property type="match status" value="1"/>
</dbReference>
<gene>
    <name evidence="18" type="primary">feoB</name>
    <name evidence="18" type="ORF">KL86APRO_20041</name>
</gene>
<dbReference type="InterPro" id="IPR027417">
    <property type="entry name" value="P-loop_NTPase"/>
</dbReference>
<accession>A0A212KH56</accession>
<sequence length="788" mass="82337">MDAKRNAVVAVVGNPNCGKTTLFNALTGARQAVGNWAGVTVEKKVGRAAHAGLALEIVDLPGTYCLSFGDAASEDERIARDYVASGEADAILNIVDASNLERNLYVTLQLIEMRVPMVVALNMMDAAETAGVEIDVAKLSERLGCPVVPMVASRGKGVREVLDALAATIRDPAPAAARVTYPDTVERAVSAAEALPGLVRADARGSNADRRFAALRAIEDIEGAAATLPPQSYGELEKIVAAAEAELGDTLDILLADGRYAFIGDIAADAVRQKGVATAALTQRIDRVVLHRVFGLPIFLGVMYAMFLFTINVGGAFIDFFDQFFATLFVDGFGHLLASIGAPDWAVALLAKGVGGGIQTVATFVPVIGCLFLFLSFLEDSGYMARAAFVMDRVMRAIGLPGKAFVPLIVGFGCSVPAVMAARTLENPRDRILTALMAPFMSCGARLPVYVLFAAAFFPASGQNVVFALYLIGIAAAIGTGFMLKSTLLRGDTAPFIMELPPYHLPQTFSLLLRAWDRLKVFILRAGKMIVSVVVVLSFLNSWGTDGSFGNEDSDQSVLSAIGRTVVPVLSPMGVREDNWPAAVGMFTGIFAKEAVIGTLNALYAGVGDAAAEDDGAAAPEAEESFDLWGGLAGAFATIPENLAGVVDQLADPLGIEVGDLSDSAAVAEENEVDMATFGAMQTLFGSQAAAFAYLLAVLLYMPCVAAMGAIYRETGAGWATFAALWTTGLGYGAATAFYQAATFSEHPGSSAIAIGCVAAALIAAVATLRHLGAPAAGSTVEALRHAE</sequence>
<dbReference type="InterPro" id="IPR041069">
    <property type="entry name" value="FeoB_Cyto"/>
</dbReference>
<feature type="binding site" evidence="15">
    <location>
        <position position="27"/>
    </location>
    <ligand>
        <name>Mg(2+)</name>
        <dbReference type="ChEBI" id="CHEBI:18420"/>
        <label>2</label>
    </ligand>
</feature>
<feature type="binding site" evidence="14">
    <location>
        <begin position="38"/>
        <end position="42"/>
    </location>
    <ligand>
        <name>GTP</name>
        <dbReference type="ChEBI" id="CHEBI:37565"/>
        <label>1</label>
    </ligand>
</feature>
<dbReference type="InterPro" id="IPR011642">
    <property type="entry name" value="Gate_dom"/>
</dbReference>
<feature type="transmembrane region" description="Helical" evidence="16">
    <location>
        <begin position="691"/>
        <end position="712"/>
    </location>
</feature>
<feature type="binding site" evidence="15">
    <location>
        <position position="25"/>
    </location>
    <ligand>
        <name>Mg(2+)</name>
        <dbReference type="ChEBI" id="CHEBI:18420"/>
        <label>2</label>
    </ligand>
</feature>
<evidence type="ECO:0000256" key="5">
    <source>
        <dbReference type="ARBA" id="ARBA00022519"/>
    </source>
</evidence>
<keyword evidence="9 16" id="KW-0408">Iron</keyword>
<dbReference type="SUPFAM" id="SSF52540">
    <property type="entry name" value="P-loop containing nucleoside triphosphate hydrolases"/>
    <property type="match status" value="1"/>
</dbReference>
<evidence type="ECO:0000256" key="2">
    <source>
        <dbReference type="ARBA" id="ARBA00022448"/>
    </source>
</evidence>
<dbReference type="GO" id="GO:0046872">
    <property type="term" value="F:metal ion binding"/>
    <property type="evidence" value="ECO:0007669"/>
    <property type="project" value="UniProtKB-KW"/>
</dbReference>
<dbReference type="PANTHER" id="PTHR43185">
    <property type="entry name" value="FERROUS IRON TRANSPORT PROTEIN B"/>
    <property type="match status" value="1"/>
</dbReference>
<dbReference type="InterPro" id="IPR030389">
    <property type="entry name" value="G_FEOB_dom"/>
</dbReference>
<keyword evidence="7 14" id="KW-0547">Nucleotide-binding</keyword>
<evidence type="ECO:0000256" key="16">
    <source>
        <dbReference type="RuleBase" id="RU362098"/>
    </source>
</evidence>
<feature type="transmembrane region" description="Helical" evidence="16">
    <location>
        <begin position="432"/>
        <end position="458"/>
    </location>
</feature>
<keyword evidence="3" id="KW-1003">Cell membrane</keyword>
<feature type="domain" description="FeoB-type G" evidence="17">
    <location>
        <begin position="6"/>
        <end position="171"/>
    </location>
</feature>
<feature type="transmembrane region" description="Helical" evidence="16">
    <location>
        <begin position="464"/>
        <end position="484"/>
    </location>
</feature>
<dbReference type="EMBL" id="FLUO01000002">
    <property type="protein sequence ID" value="SBW10987.1"/>
    <property type="molecule type" value="Genomic_DNA"/>
</dbReference>
<feature type="binding site" evidence="14">
    <location>
        <begin position="122"/>
        <end position="125"/>
    </location>
    <ligand>
        <name>GTP</name>
        <dbReference type="ChEBI" id="CHEBI:37565"/>
        <label>1</label>
    </ligand>
</feature>
<dbReference type="Gene3D" id="3.40.50.300">
    <property type="entry name" value="P-loop containing nucleotide triphosphate hydrolases"/>
    <property type="match status" value="1"/>
</dbReference>
<dbReference type="AlphaFoldDB" id="A0A212KH56"/>
<dbReference type="Pfam" id="PF07670">
    <property type="entry name" value="Gate"/>
    <property type="match status" value="2"/>
</dbReference>
<dbReference type="NCBIfam" id="TIGR00437">
    <property type="entry name" value="feoB"/>
    <property type="match status" value="1"/>
</dbReference>
<evidence type="ECO:0000313" key="18">
    <source>
        <dbReference type="EMBL" id="SBW10987.1"/>
    </source>
</evidence>
<dbReference type="InterPro" id="IPR011640">
    <property type="entry name" value="Fe2_transport_prot_B_C"/>
</dbReference>
<evidence type="ECO:0000256" key="8">
    <source>
        <dbReference type="ARBA" id="ARBA00022989"/>
    </source>
</evidence>
<organism evidence="18">
    <name type="scientific">uncultured Alphaproteobacteria bacterium</name>
    <dbReference type="NCBI Taxonomy" id="91750"/>
    <lineage>
        <taxon>Bacteria</taxon>
        <taxon>Pseudomonadati</taxon>
        <taxon>Pseudomonadota</taxon>
        <taxon>Alphaproteobacteria</taxon>
        <taxon>environmental samples</taxon>
    </lineage>
</organism>
<dbReference type="PROSITE" id="PS51711">
    <property type="entry name" value="G_FEOB"/>
    <property type="match status" value="1"/>
</dbReference>
<dbReference type="GO" id="GO:0015093">
    <property type="term" value="F:ferrous iron transmembrane transporter activity"/>
    <property type="evidence" value="ECO:0007669"/>
    <property type="project" value="UniProtKB-UniRule"/>
</dbReference>
<proteinExistence type="inferred from homology"/>
<keyword evidence="10" id="KW-0406">Ion transport</keyword>
<evidence type="ECO:0000256" key="6">
    <source>
        <dbReference type="ARBA" id="ARBA00022692"/>
    </source>
</evidence>
<feature type="transmembrane region" description="Helical" evidence="16">
    <location>
        <begin position="293"/>
        <end position="318"/>
    </location>
</feature>
<evidence type="ECO:0000256" key="13">
    <source>
        <dbReference type="NCBIfam" id="TIGR00437"/>
    </source>
</evidence>
<comment type="function">
    <text evidence="16">Probable transporter of a GTP-driven Fe(2+) uptake system.</text>
</comment>
<dbReference type="CDD" id="cd01879">
    <property type="entry name" value="FeoB"/>
    <property type="match status" value="1"/>
</dbReference>
<dbReference type="Pfam" id="PF07664">
    <property type="entry name" value="FeoB_C"/>
    <property type="match status" value="1"/>
</dbReference>
<dbReference type="InterPro" id="IPR050860">
    <property type="entry name" value="FeoB_GTPase"/>
</dbReference>
<feature type="transmembrane region" description="Helical" evidence="16">
    <location>
        <begin position="751"/>
        <end position="769"/>
    </location>
</feature>
<evidence type="ECO:0000259" key="17">
    <source>
        <dbReference type="PROSITE" id="PS51711"/>
    </source>
</evidence>
<name>A0A212KH56_9PROT</name>
<dbReference type="InterPro" id="IPR003373">
    <property type="entry name" value="Fe2_transport_prot-B"/>
</dbReference>
<keyword evidence="5" id="KW-0997">Cell inner membrane</keyword>
<feature type="binding site" evidence="15">
    <location>
        <position position="28"/>
    </location>
    <ligand>
        <name>Mg(2+)</name>
        <dbReference type="ChEBI" id="CHEBI:18420"/>
        <label>2</label>
    </ligand>
</feature>
<dbReference type="FunFam" id="3.40.50.300:FF:000426">
    <property type="entry name" value="Ferrous iron transport protein B"/>
    <property type="match status" value="1"/>
</dbReference>
<evidence type="ECO:0000256" key="10">
    <source>
        <dbReference type="ARBA" id="ARBA00023065"/>
    </source>
</evidence>
<dbReference type="GO" id="GO:0005525">
    <property type="term" value="F:GTP binding"/>
    <property type="evidence" value="ECO:0007669"/>
    <property type="project" value="UniProtKB-KW"/>
</dbReference>
<dbReference type="Pfam" id="PF02421">
    <property type="entry name" value="FeoB_N"/>
    <property type="match status" value="1"/>
</dbReference>
<keyword evidence="8 16" id="KW-1133">Transmembrane helix</keyword>
<evidence type="ECO:0000256" key="15">
    <source>
        <dbReference type="PIRSR" id="PIRSR603373-2"/>
    </source>
</evidence>
<evidence type="ECO:0000256" key="7">
    <source>
        <dbReference type="ARBA" id="ARBA00022741"/>
    </source>
</evidence>
<evidence type="ECO:0000256" key="12">
    <source>
        <dbReference type="ARBA" id="ARBA00023136"/>
    </source>
</evidence>
<comment type="similarity">
    <text evidence="16">Belongs to the TRAFAC class TrmE-Era-EngA-EngB-Septin-like GTPase superfamily. FeoB GTPase (TC 9.A.8) family.</text>
</comment>
<feature type="transmembrane region" description="Helical" evidence="16">
    <location>
        <begin position="398"/>
        <end position="420"/>
    </location>
</feature>
<evidence type="ECO:0000256" key="9">
    <source>
        <dbReference type="ARBA" id="ARBA00023004"/>
    </source>
</evidence>
<evidence type="ECO:0000256" key="3">
    <source>
        <dbReference type="ARBA" id="ARBA00022475"/>
    </source>
</evidence>
<feature type="transmembrane region" description="Helical" evidence="16">
    <location>
        <begin position="522"/>
        <end position="540"/>
    </location>
</feature>
<feature type="binding site" evidence="14">
    <location>
        <begin position="13"/>
        <end position="20"/>
    </location>
    <ligand>
        <name>GTP</name>
        <dbReference type="ChEBI" id="CHEBI:37565"/>
        <label>1</label>
    </ligand>
</feature>
<evidence type="ECO:0000256" key="11">
    <source>
        <dbReference type="ARBA" id="ARBA00023134"/>
    </source>
</evidence>
<keyword evidence="6 16" id="KW-0812">Transmembrane</keyword>
<dbReference type="Pfam" id="PF17910">
    <property type="entry name" value="FeoB_Cyto"/>
    <property type="match status" value="1"/>
</dbReference>
<keyword evidence="12 16" id="KW-0472">Membrane</keyword>
<feature type="binding site" evidence="14">
    <location>
        <begin position="59"/>
        <end position="62"/>
    </location>
    <ligand>
        <name>GTP</name>
        <dbReference type="ChEBI" id="CHEBI:37565"/>
        <label>1</label>
    </ligand>
</feature>
<reference evidence="18" key="1">
    <citation type="submission" date="2016-04" db="EMBL/GenBank/DDBJ databases">
        <authorList>
            <person name="Evans L.H."/>
            <person name="Alamgir A."/>
            <person name="Owens N."/>
            <person name="Weber N.D."/>
            <person name="Virtaneva K."/>
            <person name="Barbian K."/>
            <person name="Babar A."/>
            <person name="Rosenke K."/>
        </authorList>
    </citation>
    <scope>NUCLEOTIDE SEQUENCE</scope>
    <source>
        <strain evidence="18">86</strain>
    </source>
</reference>
<keyword evidence="2 16" id="KW-0813">Transport</keyword>
<keyword evidence="15" id="KW-0460">Magnesium</keyword>
<evidence type="ECO:0000256" key="4">
    <source>
        <dbReference type="ARBA" id="ARBA00022496"/>
    </source>
</evidence>
<feature type="transmembrane region" description="Helical" evidence="16">
    <location>
        <begin position="719"/>
        <end position="739"/>
    </location>
</feature>
<evidence type="ECO:0000256" key="1">
    <source>
        <dbReference type="ARBA" id="ARBA00004429"/>
    </source>
</evidence>
<keyword evidence="15" id="KW-0479">Metal-binding</keyword>
<comment type="subcellular location">
    <subcellularLocation>
        <location evidence="1 16">Cell inner membrane</location>
        <topology evidence="1 16">Multi-pass membrane protein</topology>
    </subcellularLocation>
</comment>
<keyword evidence="11 14" id="KW-0342">GTP-binding</keyword>
<protein>
    <recommendedName>
        <fullName evidence="13 16">Ferrous iron transport protein B</fullName>
    </recommendedName>
</protein>
<keyword evidence="4 16" id="KW-0410">Iron transport</keyword>
<dbReference type="GO" id="GO:0005886">
    <property type="term" value="C:plasma membrane"/>
    <property type="evidence" value="ECO:0007669"/>
    <property type="project" value="UniProtKB-SubCell"/>
</dbReference>
<dbReference type="NCBIfam" id="NF007105">
    <property type="entry name" value="PRK09554.1"/>
    <property type="match status" value="1"/>
</dbReference>
<dbReference type="PANTHER" id="PTHR43185:SF1">
    <property type="entry name" value="FE(2+) TRANSPORTER FEOB"/>
    <property type="match status" value="1"/>
</dbReference>